<feature type="region of interest" description="Disordered" evidence="1">
    <location>
        <begin position="1"/>
        <end position="33"/>
    </location>
</feature>
<accession>A0A5Q0H5F9</accession>
<feature type="compositionally biased region" description="Basic and acidic residues" evidence="1">
    <location>
        <begin position="238"/>
        <end position="247"/>
    </location>
</feature>
<dbReference type="RefSeq" id="WP_153278585.1">
    <property type="nucleotide sequence ID" value="NZ_CP034550.1"/>
</dbReference>
<dbReference type="Proteomes" id="UP000325787">
    <property type="component" value="Chromosome"/>
</dbReference>
<dbReference type="OrthoDB" id="9153660at2"/>
<keyword evidence="4" id="KW-1185">Reference proteome</keyword>
<feature type="compositionally biased region" description="Basic and acidic residues" evidence="1">
    <location>
        <begin position="1"/>
        <end position="23"/>
    </location>
</feature>
<protein>
    <submittedName>
        <fullName evidence="3">DUF4157 domain-containing protein</fullName>
    </submittedName>
</protein>
<feature type="domain" description="eCIS core" evidence="2">
    <location>
        <begin position="76"/>
        <end position="147"/>
    </location>
</feature>
<evidence type="ECO:0000256" key="1">
    <source>
        <dbReference type="SAM" id="MobiDB-lite"/>
    </source>
</evidence>
<organism evidence="3 4">
    <name type="scientific">Saccharothrix syringae</name>
    <name type="common">Nocardiopsis syringae</name>
    <dbReference type="NCBI Taxonomy" id="103733"/>
    <lineage>
        <taxon>Bacteria</taxon>
        <taxon>Bacillati</taxon>
        <taxon>Actinomycetota</taxon>
        <taxon>Actinomycetes</taxon>
        <taxon>Pseudonocardiales</taxon>
        <taxon>Pseudonocardiaceae</taxon>
        <taxon>Saccharothrix</taxon>
    </lineage>
</organism>
<dbReference type="EMBL" id="CP034550">
    <property type="protein sequence ID" value="QFZ21389.1"/>
    <property type="molecule type" value="Genomic_DNA"/>
</dbReference>
<dbReference type="Pfam" id="PF13699">
    <property type="entry name" value="eCIS_core"/>
    <property type="match status" value="1"/>
</dbReference>
<feature type="compositionally biased region" description="Low complexity" evidence="1">
    <location>
        <begin position="248"/>
        <end position="258"/>
    </location>
</feature>
<reference evidence="4" key="1">
    <citation type="journal article" date="2021" name="Curr. Microbiol.">
        <title>Complete genome of nocamycin-producing strain Saccharothrix syringae NRRL B-16468 reveals the biosynthetic potential for secondary metabolites.</title>
        <authorList>
            <person name="Mo X."/>
            <person name="Yang S."/>
        </authorList>
    </citation>
    <scope>NUCLEOTIDE SEQUENCE [LARGE SCALE GENOMIC DNA]</scope>
    <source>
        <strain evidence="4">ATCC 51364 / DSM 43886 / JCM 6844 / KCTC 9398 / NBRC 14523 / NRRL B-16468 / INA 2240</strain>
    </source>
</reference>
<feature type="region of interest" description="Disordered" evidence="1">
    <location>
        <begin position="178"/>
        <end position="199"/>
    </location>
</feature>
<dbReference type="AlphaFoldDB" id="A0A5Q0H5F9"/>
<evidence type="ECO:0000259" key="2">
    <source>
        <dbReference type="Pfam" id="PF13699"/>
    </source>
</evidence>
<dbReference type="InterPro" id="IPR025295">
    <property type="entry name" value="eCIS_core_dom"/>
</dbReference>
<proteinExistence type="predicted"/>
<feature type="region of interest" description="Disordered" evidence="1">
    <location>
        <begin position="237"/>
        <end position="260"/>
    </location>
</feature>
<evidence type="ECO:0000313" key="4">
    <source>
        <dbReference type="Proteomes" id="UP000325787"/>
    </source>
</evidence>
<dbReference type="KEGG" id="ssyi:EKG83_31950"/>
<gene>
    <name evidence="3" type="ORF">EKG83_31950</name>
</gene>
<name>A0A5Q0H5F9_SACSY</name>
<evidence type="ECO:0000313" key="3">
    <source>
        <dbReference type="EMBL" id="QFZ21389.1"/>
    </source>
</evidence>
<sequence length="572" mass="62283">MRAHDAPDREELPDPRSRHRADDAGVSSPLPHALSPDALVRLQRSAGNAAVADLVTRRQAVQRSALDAVLSSPGRPLDEHTRTDMEHRLDADFSEVRVHDDAAARDSAAQFRARAYTAGNHVVIGEDGDDPHTLAHELAHVVQQRSGPVAGTDTGHGYQVSDPSDRFEREAEAVATRAMAGPAPAPGPHRHAPGDGHAHTGVEVQRASDVEMADDDMFDQLDDPFSGMSGEQIAAVEEQARQSHAERASSQASASAHAGETEVRNYNRFIDALVLELRRQDPPWSVNYGKTDRNGRKEFKATLPVRTEQGAVQHRHAAPRTFEEQPATQALRWISSVVKVYLQNGDTTRGLPRSNPVEVQAGVTGARMVLSANDRPSAENLNRLVRREGGDMTGLLAAMAKKNRDQVWPRTGVPAAQEPVDNRLERHHRQLTEAIANGVEHYGQVLRAIRNVEVADRGVPGLHAERRIHMHLDNSLPEVMAGTKRPCATCYMLLYPNNPDIRPGVFYGNYASNANVPEFTSKDADVEARARGMVAKLKAAGITATWDSQLLKSDAPGFVNVEEVGSDSEPGG</sequence>